<feature type="domain" description="G-protein coupled receptors family 1 profile" evidence="13">
    <location>
        <begin position="82"/>
        <end position="370"/>
    </location>
</feature>
<evidence type="ECO:0000256" key="3">
    <source>
        <dbReference type="ARBA" id="ARBA00022475"/>
    </source>
</evidence>
<evidence type="ECO:0000259" key="13">
    <source>
        <dbReference type="PROSITE" id="PS50262"/>
    </source>
</evidence>
<dbReference type="GO" id="GO:0004930">
    <property type="term" value="F:G protein-coupled receptor activity"/>
    <property type="evidence" value="ECO:0007669"/>
    <property type="project" value="UniProtKB-KW"/>
</dbReference>
<dbReference type="KEGG" id="cqu:CpipJ_CPIJ009459"/>
<dbReference type="PANTHER" id="PTHR11866">
    <property type="entry name" value="G-PROTEIN COUPLED RECEPTOR FAMILY 1 MEMBER"/>
    <property type="match status" value="1"/>
</dbReference>
<organism>
    <name type="scientific">Culex quinquefasciatus</name>
    <name type="common">Southern house mosquito</name>
    <name type="synonym">Culex pungens</name>
    <dbReference type="NCBI Taxonomy" id="7176"/>
    <lineage>
        <taxon>Eukaryota</taxon>
        <taxon>Metazoa</taxon>
        <taxon>Ecdysozoa</taxon>
        <taxon>Arthropoda</taxon>
        <taxon>Hexapoda</taxon>
        <taxon>Insecta</taxon>
        <taxon>Pterygota</taxon>
        <taxon>Neoptera</taxon>
        <taxon>Endopterygota</taxon>
        <taxon>Diptera</taxon>
        <taxon>Nematocera</taxon>
        <taxon>Culicoidea</taxon>
        <taxon>Culicidae</taxon>
        <taxon>Culicinae</taxon>
        <taxon>Culicini</taxon>
        <taxon>Culex</taxon>
        <taxon>Culex</taxon>
    </lineage>
</organism>
<dbReference type="PROSITE" id="PS00237">
    <property type="entry name" value="G_PROTEIN_RECEP_F1_1"/>
    <property type="match status" value="1"/>
</dbReference>
<dbReference type="InterPro" id="IPR000276">
    <property type="entry name" value="GPCR_Rhodpsn"/>
</dbReference>
<feature type="transmembrane region" description="Helical" evidence="12">
    <location>
        <begin position="189"/>
        <end position="211"/>
    </location>
</feature>
<dbReference type="InParanoid" id="B0WRS3"/>
<dbReference type="Proteomes" id="UP000002320">
    <property type="component" value="Unassembled WGS sequence"/>
</dbReference>
<keyword evidence="5 12" id="KW-1133">Transmembrane helix</keyword>
<protein>
    <recommendedName>
        <fullName evidence="13">G-protein coupled receptors family 1 profile domain-containing protein</fullName>
    </recommendedName>
</protein>
<evidence type="ECO:0000256" key="9">
    <source>
        <dbReference type="ARBA" id="ARBA00023180"/>
    </source>
</evidence>
<comment type="subcellular location">
    <subcellularLocation>
        <location evidence="1">Cell membrane</location>
        <topology evidence="1">Multi-pass membrane protein</topology>
    </subcellularLocation>
</comment>
<dbReference type="VEuPathDB" id="VectorBase:CPIJ009459"/>
<dbReference type="FunFam" id="1.20.1070.10:FF:000379">
    <property type="entry name" value="prostaglandin D2 receptor"/>
    <property type="match status" value="1"/>
</dbReference>
<dbReference type="OrthoDB" id="5959154at2759"/>
<evidence type="ECO:0000256" key="7">
    <source>
        <dbReference type="ARBA" id="ARBA00023136"/>
    </source>
</evidence>
<evidence type="ECO:0000256" key="6">
    <source>
        <dbReference type="ARBA" id="ARBA00023040"/>
    </source>
</evidence>
<reference evidence="14" key="1">
    <citation type="submission" date="2007-03" db="EMBL/GenBank/DDBJ databases">
        <title>Annotation of Culex pipiens quinquefasciatus.</title>
        <authorList>
            <consortium name="The Broad Institute Genome Sequencing Platform"/>
            <person name="Atkinson P.W."/>
            <person name="Hemingway J."/>
            <person name="Christensen B.M."/>
            <person name="Higgs S."/>
            <person name="Kodira C."/>
            <person name="Hannick L."/>
            <person name="Megy K."/>
            <person name="O'Leary S."/>
            <person name="Pearson M."/>
            <person name="Haas B.J."/>
            <person name="Mauceli E."/>
            <person name="Wortman J.R."/>
            <person name="Lee N.H."/>
            <person name="Guigo R."/>
            <person name="Stanke M."/>
            <person name="Alvarado L."/>
            <person name="Amedeo P."/>
            <person name="Antoine C.H."/>
            <person name="Arensburger P."/>
            <person name="Bidwell S.L."/>
            <person name="Crawford M."/>
            <person name="Camaro F."/>
            <person name="Devon K."/>
            <person name="Engels R."/>
            <person name="Hammond M."/>
            <person name="Howarth C."/>
            <person name="Koehrsen M."/>
            <person name="Lawson D."/>
            <person name="Montgomery P."/>
            <person name="Nene V."/>
            <person name="Nusbaum C."/>
            <person name="Puiu D."/>
            <person name="Romero-Severson J."/>
            <person name="Severson D.W."/>
            <person name="Shumway M."/>
            <person name="Sisk P."/>
            <person name="Stolte C."/>
            <person name="Zeng Q."/>
            <person name="Eisenstadt E."/>
            <person name="Fraser-Liggett C."/>
            <person name="Strausberg R."/>
            <person name="Galagan J."/>
            <person name="Birren B."/>
            <person name="Collins F.H."/>
        </authorList>
    </citation>
    <scope>NUCLEOTIDE SEQUENCE [LARGE SCALE GENOMIC DNA]</scope>
    <source>
        <strain evidence="14">JHB</strain>
    </source>
</reference>
<evidence type="ECO:0000256" key="8">
    <source>
        <dbReference type="ARBA" id="ARBA00023170"/>
    </source>
</evidence>
<keyword evidence="8 11" id="KW-0675">Receptor</keyword>
<gene>
    <name evidence="15" type="primary">6042270</name>
    <name evidence="14" type="ORF">CpipJ_CPIJ009459</name>
</gene>
<reference evidence="15" key="2">
    <citation type="submission" date="2020-05" db="UniProtKB">
        <authorList>
            <consortium name="EnsemblMetazoa"/>
        </authorList>
    </citation>
    <scope>IDENTIFICATION</scope>
    <source>
        <strain evidence="15">JHB</strain>
    </source>
</reference>
<evidence type="ECO:0000256" key="11">
    <source>
        <dbReference type="RuleBase" id="RU000688"/>
    </source>
</evidence>
<keyword evidence="6 11" id="KW-0297">G-protein coupled receptor</keyword>
<dbReference type="GO" id="GO:0007189">
    <property type="term" value="P:adenylate cyclase-activating G protein-coupled receptor signaling pathway"/>
    <property type="evidence" value="ECO:0007669"/>
    <property type="project" value="TreeGrafter"/>
</dbReference>
<sequence>MSTSLNSSLAEFLVAAGTAAVDMASNIPAGNGSDSSSSSVVALLVTPEQKLLGGNVTRVGGMQPSRPILVTIALSYLFGCVGNLIALIYLLQRKNVRNTKHSLMLKCLLTNDLIGLTGMCAQMYLQSYLPKQLVDENMHYFCISRVIWRVFGISSGCVAFVMALERYIALTKPFFYHKHVSDKMIRRSIFLLWAIGAFFTFLPLFGFGIYFDEAKNVCLRYRDATDPTDVAYAYLFFTVGIILCTGIVICNLSVRKVLYRSHHKMRRQFRSIQPTPMLDRSMIRSSSQKSASFADSSIFRMVGEPTTEEIRFAKLMTFLSISFLACWLPQMVCIILTQQLRPEVKARFNWFFRLSDILILLHFMLDPYIYVLLRQSGRSDLRTMIRYVFSRNQFNIVETAMAPIQKTTNSSPLP</sequence>
<dbReference type="GO" id="GO:0005886">
    <property type="term" value="C:plasma membrane"/>
    <property type="evidence" value="ECO:0007669"/>
    <property type="project" value="UniProtKB-SubCell"/>
</dbReference>
<feature type="transmembrane region" description="Helical" evidence="12">
    <location>
        <begin position="231"/>
        <end position="254"/>
    </location>
</feature>
<dbReference type="GO" id="GO:0007204">
    <property type="term" value="P:positive regulation of cytosolic calcium ion concentration"/>
    <property type="evidence" value="ECO:0007669"/>
    <property type="project" value="TreeGrafter"/>
</dbReference>
<dbReference type="STRING" id="7176.B0WRS3"/>
<proteinExistence type="inferred from homology"/>
<dbReference type="Pfam" id="PF00001">
    <property type="entry name" value="7tm_1"/>
    <property type="match status" value="1"/>
</dbReference>
<evidence type="ECO:0000256" key="5">
    <source>
        <dbReference type="ARBA" id="ARBA00022989"/>
    </source>
</evidence>
<evidence type="ECO:0000313" key="15">
    <source>
        <dbReference type="EnsemblMetazoa" id="CPIJ009459-PA"/>
    </source>
</evidence>
<dbReference type="FunCoup" id="B0WRS3">
    <property type="interactions" value="78"/>
</dbReference>
<keyword evidence="7 12" id="KW-0472">Membrane</keyword>
<comment type="similarity">
    <text evidence="2 11">Belongs to the G-protein coupled receptor 1 family.</text>
</comment>
<evidence type="ECO:0000256" key="12">
    <source>
        <dbReference type="SAM" id="Phobius"/>
    </source>
</evidence>
<keyword evidence="3" id="KW-1003">Cell membrane</keyword>
<dbReference type="PROSITE" id="PS50262">
    <property type="entry name" value="G_PROTEIN_RECEP_F1_2"/>
    <property type="match status" value="1"/>
</dbReference>
<dbReference type="OMA" id="VGHVVWR"/>
<accession>B0WRS3</accession>
<dbReference type="PANTHER" id="PTHR11866:SF16">
    <property type="entry name" value="PROSTAGLANDIN E2 RECEPTOR EP4 SUBTYPE-LIKE PROTEIN"/>
    <property type="match status" value="1"/>
</dbReference>
<keyword evidence="4 11" id="KW-0812">Transmembrane</keyword>
<dbReference type="InterPro" id="IPR017452">
    <property type="entry name" value="GPCR_Rhodpsn_7TM"/>
</dbReference>
<dbReference type="SUPFAM" id="SSF81321">
    <property type="entry name" value="Family A G protein-coupled receptor-like"/>
    <property type="match status" value="1"/>
</dbReference>
<feature type="transmembrane region" description="Helical" evidence="12">
    <location>
        <begin position="68"/>
        <end position="91"/>
    </location>
</feature>
<dbReference type="EMBL" id="DS232059">
    <property type="protein sequence ID" value="EDS33482.1"/>
    <property type="molecule type" value="Genomic_DNA"/>
</dbReference>
<keyword evidence="9" id="KW-0325">Glycoprotein</keyword>
<dbReference type="PRINTS" id="PR00237">
    <property type="entry name" value="GPCRRHODOPSN"/>
</dbReference>
<feature type="transmembrane region" description="Helical" evidence="12">
    <location>
        <begin position="146"/>
        <end position="168"/>
    </location>
</feature>
<dbReference type="VEuPathDB" id="VectorBase:CQUJHB006560"/>
<dbReference type="Gene3D" id="1.20.1070.10">
    <property type="entry name" value="Rhodopsin 7-helix transmembrane proteins"/>
    <property type="match status" value="1"/>
</dbReference>
<dbReference type="HOGENOM" id="CLU_049788_0_0_1"/>
<dbReference type="eggNOG" id="KOG3656">
    <property type="taxonomic scope" value="Eukaryota"/>
</dbReference>
<dbReference type="InterPro" id="IPR008365">
    <property type="entry name" value="Prostanoid_rcpt"/>
</dbReference>
<evidence type="ECO:0000313" key="14">
    <source>
        <dbReference type="EMBL" id="EDS33482.1"/>
    </source>
</evidence>
<keyword evidence="16" id="KW-1185">Reference proteome</keyword>
<evidence type="ECO:0000256" key="2">
    <source>
        <dbReference type="ARBA" id="ARBA00010663"/>
    </source>
</evidence>
<dbReference type="EnsemblMetazoa" id="CPIJ009459-RA">
    <property type="protein sequence ID" value="CPIJ009459-PA"/>
    <property type="gene ID" value="CPIJ009459"/>
</dbReference>
<feature type="transmembrane region" description="Helical" evidence="12">
    <location>
        <begin position="315"/>
        <end position="338"/>
    </location>
</feature>
<name>B0WRS3_CULQU</name>
<keyword evidence="10 11" id="KW-0807">Transducer</keyword>
<feature type="transmembrane region" description="Helical" evidence="12">
    <location>
        <begin position="350"/>
        <end position="373"/>
    </location>
</feature>
<evidence type="ECO:0000313" key="16">
    <source>
        <dbReference type="Proteomes" id="UP000002320"/>
    </source>
</evidence>
<dbReference type="AlphaFoldDB" id="B0WRS3"/>
<feature type="transmembrane region" description="Helical" evidence="12">
    <location>
        <begin position="103"/>
        <end position="126"/>
    </location>
</feature>
<evidence type="ECO:0000256" key="4">
    <source>
        <dbReference type="ARBA" id="ARBA00022692"/>
    </source>
</evidence>
<evidence type="ECO:0000256" key="10">
    <source>
        <dbReference type="ARBA" id="ARBA00023224"/>
    </source>
</evidence>
<evidence type="ECO:0000256" key="1">
    <source>
        <dbReference type="ARBA" id="ARBA00004651"/>
    </source>
</evidence>